<evidence type="ECO:0000256" key="1">
    <source>
        <dbReference type="SAM" id="Phobius"/>
    </source>
</evidence>
<comment type="caution">
    <text evidence="2">The sequence shown here is derived from an EMBL/GenBank/DDBJ whole genome shotgun (WGS) entry which is preliminary data.</text>
</comment>
<evidence type="ECO:0008006" key="4">
    <source>
        <dbReference type="Google" id="ProtNLM"/>
    </source>
</evidence>
<gene>
    <name evidence="2" type="ORF">ACFQZU_01330</name>
</gene>
<keyword evidence="3" id="KW-1185">Reference proteome</keyword>
<keyword evidence="1" id="KW-0812">Transmembrane</keyword>
<feature type="transmembrane region" description="Helical" evidence="1">
    <location>
        <begin position="14"/>
        <end position="38"/>
    </location>
</feature>
<keyword evidence="1" id="KW-0472">Membrane</keyword>
<proteinExistence type="predicted"/>
<sequence length="134" mass="13023">MAGDSGHPGMLTTALVLGIIGGVFGIIGALAAMFLGGLGAAFAAEGAGEIVGLGFAAVFIGVVGIVGGALARGASKTAALLLLLSGVAGFIAVSMAWLIAGPLLIAGAILAWFGRKKKRAVNRQPSAAEPKPVT</sequence>
<protein>
    <recommendedName>
        <fullName evidence="4">DUF4064 domain-containing protein</fullName>
    </recommendedName>
</protein>
<dbReference type="EMBL" id="JBHTHR010000013">
    <property type="protein sequence ID" value="MFD0799963.1"/>
    <property type="molecule type" value="Genomic_DNA"/>
</dbReference>
<name>A0ABW3BAY2_9ACTN</name>
<reference evidence="3" key="1">
    <citation type="journal article" date="2019" name="Int. J. Syst. Evol. Microbiol.">
        <title>The Global Catalogue of Microorganisms (GCM) 10K type strain sequencing project: providing services to taxonomists for standard genome sequencing and annotation.</title>
        <authorList>
            <consortium name="The Broad Institute Genomics Platform"/>
            <consortium name="The Broad Institute Genome Sequencing Center for Infectious Disease"/>
            <person name="Wu L."/>
            <person name="Ma J."/>
        </authorList>
    </citation>
    <scope>NUCLEOTIDE SEQUENCE [LARGE SCALE GENOMIC DNA]</scope>
    <source>
        <strain evidence="3">CCUG 63369</strain>
    </source>
</reference>
<accession>A0ABW3BAY2</accession>
<dbReference type="Proteomes" id="UP001596956">
    <property type="component" value="Unassembled WGS sequence"/>
</dbReference>
<feature type="transmembrane region" description="Helical" evidence="1">
    <location>
        <begin position="50"/>
        <end position="74"/>
    </location>
</feature>
<feature type="transmembrane region" description="Helical" evidence="1">
    <location>
        <begin position="80"/>
        <end position="113"/>
    </location>
</feature>
<organism evidence="2 3">
    <name type="scientific">Streptomonospora algeriensis</name>
    <dbReference type="NCBI Taxonomy" id="995084"/>
    <lineage>
        <taxon>Bacteria</taxon>
        <taxon>Bacillati</taxon>
        <taxon>Actinomycetota</taxon>
        <taxon>Actinomycetes</taxon>
        <taxon>Streptosporangiales</taxon>
        <taxon>Nocardiopsidaceae</taxon>
        <taxon>Streptomonospora</taxon>
    </lineage>
</organism>
<keyword evidence="1" id="KW-1133">Transmembrane helix</keyword>
<evidence type="ECO:0000313" key="2">
    <source>
        <dbReference type="EMBL" id="MFD0799963.1"/>
    </source>
</evidence>
<evidence type="ECO:0000313" key="3">
    <source>
        <dbReference type="Proteomes" id="UP001596956"/>
    </source>
</evidence>